<protein>
    <recommendedName>
        <fullName evidence="5">DNA polymerase subunit gamma-1</fullName>
        <ecNumber evidence="4">2.7.7.7</ecNumber>
    </recommendedName>
    <alternativeName>
        <fullName evidence="14">Mitochondrial DNA polymerase catalytic subunit</fullName>
    </alternativeName>
</protein>
<dbReference type="Pfam" id="PF18136">
    <property type="entry name" value="DNApol_Exo"/>
    <property type="match status" value="1"/>
</dbReference>
<evidence type="ECO:0000256" key="10">
    <source>
        <dbReference type="ARBA" id="ARBA00022932"/>
    </source>
</evidence>
<dbReference type="PRINTS" id="PR00867">
    <property type="entry name" value="DNAPOLG"/>
</dbReference>
<evidence type="ECO:0000256" key="12">
    <source>
        <dbReference type="ARBA" id="ARBA00023128"/>
    </source>
</evidence>
<dbReference type="AlphaFoldDB" id="A0A2T7PB34"/>
<evidence type="ECO:0000313" key="17">
    <source>
        <dbReference type="Proteomes" id="UP000245119"/>
    </source>
</evidence>
<keyword evidence="11" id="KW-0238">DNA-binding</keyword>
<dbReference type="STRING" id="400727.A0A2T7PB34"/>
<evidence type="ECO:0000256" key="5">
    <source>
        <dbReference type="ARBA" id="ARBA00015350"/>
    </source>
</evidence>
<dbReference type="SMART" id="SM00482">
    <property type="entry name" value="POLAc"/>
    <property type="match status" value="1"/>
</dbReference>
<sequence length="964" mass="110039">MSLHIAICGLTSFQRILYQSSKTDSSRKEVREHTERQKMFNMAASDEWKKVGGMNNLNAVYQLHCNGKLLDKEKRNIFVEGTMEDVRQDYQALMTYCAKDVLATHSVFAKLWPEFFERFPHPVTLGGMLEMGSAYLPVNSIWSRYLEHANATYLELQRELRKLLISLADEACHLLEDEQYKNDPWLWDLDWSVSQFKMNKKASGSKKKKCLLNFLYNQDDEARKERMEILEQVYSTASRVPKNPTFMAGYPAWYRELCPRPNDEDWYPGPSNISTQCRVTPKLMRLTWDGYPVHFDQTFGWGYLVPSFKEPSEIEKELAEQDQGETNSDFPVRAYLEFMKKSKPLLFKDKEMPADLNHFLGQNFDQQAMEPQEVILHWDAARDHPKGKKSDASLGDGPYDIGLPGCLFYRIPHKDGDKKRVGNPLAKDYLHRVEDGTLQAETGDHANHALLLSKICSYWKNNQERIEGQMAVWLKKGELPKYVTKHSDYKEYEQYGAIVPRLVVAGTITRRAVEPTWLTASNAYPDRIGSELKAMIHTPPGYHFVGADVDSQELWIAAVLGDAFFMKIHGCTALGWMTLQGNKADKTDLHSKTAELAGVSRDQAKILNYGRIYGAGQAFAEQLLMQFNPSITPQQARITAKDMFRKTKGERNYVNCNFLKSVVCCSESHMFNALEQIANSPNPTTPVLGCRISKALEPKFVLDDFLTSRVNWVVQSSAVDYLHLMLVCMRWLMDMHGINGRFCISIHDEVRYLVASPDRYRAALALHITNLLTRTMFAFRLKMHDLPQSVAFFSAVDVDVCLRKEVTMDCKTPSNPHGLAEGYGIPKVLRSYNNSAHSAVRTGSSKVAEPNSRSLNFRVGHDLLISTPSEEEREGMQLFSKFLIALEKEFVELPTGEEAPDESVLDPRSLSYRRWRWLQGPVDPLVNTVSVNTQWTSTNESVLQRGVRKAEKTPWNKDGGRCGR</sequence>
<dbReference type="Pfam" id="PF00476">
    <property type="entry name" value="DNA_pol_A"/>
    <property type="match status" value="1"/>
</dbReference>
<dbReference type="PANTHER" id="PTHR10267">
    <property type="entry name" value="DNA POLYMERASE SUBUNIT GAMMA-1"/>
    <property type="match status" value="1"/>
</dbReference>
<dbReference type="InterPro" id="IPR043502">
    <property type="entry name" value="DNA/RNA_pol_sf"/>
</dbReference>
<evidence type="ECO:0000256" key="13">
    <source>
        <dbReference type="ARBA" id="ARBA00023271"/>
    </source>
</evidence>
<dbReference type="PROSITE" id="PS00447">
    <property type="entry name" value="DNA_POLYMERASE_A"/>
    <property type="match status" value="1"/>
</dbReference>
<evidence type="ECO:0000256" key="11">
    <source>
        <dbReference type="ARBA" id="ARBA00023125"/>
    </source>
</evidence>
<evidence type="ECO:0000256" key="14">
    <source>
        <dbReference type="ARBA" id="ARBA00031966"/>
    </source>
</evidence>
<comment type="subcellular location">
    <subcellularLocation>
        <location evidence="2">Mitochondrion matrix</location>
        <location evidence="2">Mitochondrion nucleoid</location>
    </subcellularLocation>
</comment>
<comment type="similarity">
    <text evidence="3">Belongs to the DNA polymerase type-A family.</text>
</comment>
<comment type="caution">
    <text evidence="16">The sequence shown here is derived from an EMBL/GenBank/DDBJ whole genome shotgun (WGS) entry which is preliminary data.</text>
</comment>
<keyword evidence="12" id="KW-0496">Mitochondrion</keyword>
<comment type="cofactor">
    <cofactor evidence="1">
        <name>Mg(2+)</name>
        <dbReference type="ChEBI" id="CHEBI:18420"/>
    </cofactor>
</comment>
<dbReference type="GO" id="GO:0042645">
    <property type="term" value="C:mitochondrial nucleoid"/>
    <property type="evidence" value="ECO:0007669"/>
    <property type="project" value="UniProtKB-SubCell"/>
</dbReference>
<dbReference type="InterPro" id="IPR001098">
    <property type="entry name" value="DNA-dir_DNA_pol_A_palm_dom"/>
</dbReference>
<dbReference type="GO" id="GO:0008408">
    <property type="term" value="F:3'-5' exonuclease activity"/>
    <property type="evidence" value="ECO:0007669"/>
    <property type="project" value="TreeGrafter"/>
</dbReference>
<evidence type="ECO:0000256" key="6">
    <source>
        <dbReference type="ARBA" id="ARBA00022679"/>
    </source>
</evidence>
<dbReference type="Proteomes" id="UP000245119">
    <property type="component" value="Linkage Group LG5"/>
</dbReference>
<keyword evidence="7" id="KW-0548">Nucleotidyltransferase</keyword>
<keyword evidence="13" id="KW-1135">Mitochondrion nucleoid</keyword>
<dbReference type="EMBL" id="PZQS01000005">
    <property type="protein sequence ID" value="PVD30634.1"/>
    <property type="molecule type" value="Genomic_DNA"/>
</dbReference>
<dbReference type="EC" id="2.7.7.7" evidence="4"/>
<evidence type="ECO:0000256" key="1">
    <source>
        <dbReference type="ARBA" id="ARBA00001946"/>
    </source>
</evidence>
<keyword evidence="8" id="KW-0235">DNA replication</keyword>
<dbReference type="GO" id="GO:0003887">
    <property type="term" value="F:DNA-directed DNA polymerase activity"/>
    <property type="evidence" value="ECO:0007669"/>
    <property type="project" value="UniProtKB-KW"/>
</dbReference>
<dbReference type="OrthoDB" id="5588663at2759"/>
<dbReference type="SUPFAM" id="SSF56672">
    <property type="entry name" value="DNA/RNA polymerases"/>
    <property type="match status" value="1"/>
</dbReference>
<evidence type="ECO:0000256" key="8">
    <source>
        <dbReference type="ARBA" id="ARBA00022705"/>
    </source>
</evidence>
<evidence type="ECO:0000256" key="2">
    <source>
        <dbReference type="ARBA" id="ARBA00004436"/>
    </source>
</evidence>
<dbReference type="InterPro" id="IPR002297">
    <property type="entry name" value="DNA-dir_DNA_pol_A_mt"/>
</dbReference>
<keyword evidence="10" id="KW-0239">DNA-directed DNA polymerase</keyword>
<dbReference type="InterPro" id="IPR019760">
    <property type="entry name" value="DNA-dir_DNA_pol_A_CS"/>
</dbReference>
<evidence type="ECO:0000259" key="15">
    <source>
        <dbReference type="SMART" id="SM00482"/>
    </source>
</evidence>
<dbReference type="Gene3D" id="3.30.70.370">
    <property type="match status" value="1"/>
</dbReference>
<reference evidence="16 17" key="1">
    <citation type="submission" date="2018-04" db="EMBL/GenBank/DDBJ databases">
        <title>The genome of golden apple snail Pomacea canaliculata provides insight into stress tolerance and invasive adaptation.</title>
        <authorList>
            <person name="Liu C."/>
            <person name="Liu B."/>
            <person name="Ren Y."/>
            <person name="Zhang Y."/>
            <person name="Wang H."/>
            <person name="Li S."/>
            <person name="Jiang F."/>
            <person name="Yin L."/>
            <person name="Zhang G."/>
            <person name="Qian W."/>
            <person name="Fan W."/>
        </authorList>
    </citation>
    <scope>NUCLEOTIDE SEQUENCE [LARGE SCALE GENOMIC DNA]</scope>
    <source>
        <strain evidence="16">SZHN2017</strain>
        <tissue evidence="16">Muscle</tissue>
    </source>
</reference>
<gene>
    <name evidence="16" type="ORF">C0Q70_09907</name>
</gene>
<feature type="domain" description="DNA-directed DNA polymerase family A palm" evidence="15">
    <location>
        <begin position="529"/>
        <end position="758"/>
    </location>
</feature>
<dbReference type="FunFam" id="3.30.420.390:FF:000001">
    <property type="entry name" value="DNA polymerase gamma, catalytic subunit"/>
    <property type="match status" value="1"/>
</dbReference>
<evidence type="ECO:0000313" key="16">
    <source>
        <dbReference type="EMBL" id="PVD30634.1"/>
    </source>
</evidence>
<evidence type="ECO:0000256" key="9">
    <source>
        <dbReference type="ARBA" id="ARBA00022842"/>
    </source>
</evidence>
<accession>A0A2T7PB34</accession>
<keyword evidence="9" id="KW-0460">Magnesium</keyword>
<dbReference type="Gene3D" id="3.30.420.390">
    <property type="match status" value="1"/>
</dbReference>
<dbReference type="FunFam" id="1.10.150.20:FF:000024">
    <property type="entry name" value="DNA polymerase gamma, catalytic subunit"/>
    <property type="match status" value="1"/>
</dbReference>
<evidence type="ECO:0000256" key="4">
    <source>
        <dbReference type="ARBA" id="ARBA00012417"/>
    </source>
</evidence>
<name>A0A2T7PB34_POMCA</name>
<dbReference type="PANTHER" id="PTHR10267:SF0">
    <property type="entry name" value="DNA POLYMERASE SUBUNIT GAMMA-1"/>
    <property type="match status" value="1"/>
</dbReference>
<keyword evidence="6" id="KW-0808">Transferase</keyword>
<keyword evidence="17" id="KW-1185">Reference proteome</keyword>
<dbReference type="GO" id="GO:0005760">
    <property type="term" value="C:gamma DNA polymerase complex"/>
    <property type="evidence" value="ECO:0007669"/>
    <property type="project" value="InterPro"/>
</dbReference>
<evidence type="ECO:0000256" key="3">
    <source>
        <dbReference type="ARBA" id="ARBA00007705"/>
    </source>
</evidence>
<proteinExistence type="inferred from homology"/>
<dbReference type="GO" id="GO:0003677">
    <property type="term" value="F:DNA binding"/>
    <property type="evidence" value="ECO:0007669"/>
    <property type="project" value="UniProtKB-KW"/>
</dbReference>
<evidence type="ECO:0000256" key="7">
    <source>
        <dbReference type="ARBA" id="ARBA00022695"/>
    </source>
</evidence>
<dbReference type="GO" id="GO:0006264">
    <property type="term" value="P:mitochondrial DNA replication"/>
    <property type="evidence" value="ECO:0007669"/>
    <property type="project" value="TreeGrafter"/>
</dbReference>
<organism evidence="16 17">
    <name type="scientific">Pomacea canaliculata</name>
    <name type="common">Golden apple snail</name>
    <dbReference type="NCBI Taxonomy" id="400727"/>
    <lineage>
        <taxon>Eukaryota</taxon>
        <taxon>Metazoa</taxon>
        <taxon>Spiralia</taxon>
        <taxon>Lophotrochozoa</taxon>
        <taxon>Mollusca</taxon>
        <taxon>Gastropoda</taxon>
        <taxon>Caenogastropoda</taxon>
        <taxon>Architaenioglossa</taxon>
        <taxon>Ampullarioidea</taxon>
        <taxon>Ampullariidae</taxon>
        <taxon>Pomacea</taxon>
    </lineage>
</organism>
<dbReference type="Gene3D" id="1.10.150.20">
    <property type="entry name" value="5' to 3' exonuclease, C-terminal subdomain"/>
    <property type="match status" value="1"/>
</dbReference>
<dbReference type="InterPro" id="IPR041336">
    <property type="entry name" value="DNApol_Exo"/>
</dbReference>